<dbReference type="SUPFAM" id="SSF56801">
    <property type="entry name" value="Acetyl-CoA synthetase-like"/>
    <property type="match status" value="1"/>
</dbReference>
<dbReference type="PANTHER" id="PTHR43845:SF1">
    <property type="entry name" value="BLR5969 PROTEIN"/>
    <property type="match status" value="1"/>
</dbReference>
<organism evidence="1 2">
    <name type="scientific">Aspergillus leporis</name>
    <dbReference type="NCBI Taxonomy" id="41062"/>
    <lineage>
        <taxon>Eukaryota</taxon>
        <taxon>Fungi</taxon>
        <taxon>Dikarya</taxon>
        <taxon>Ascomycota</taxon>
        <taxon>Pezizomycotina</taxon>
        <taxon>Eurotiomycetes</taxon>
        <taxon>Eurotiomycetidae</taxon>
        <taxon>Eurotiales</taxon>
        <taxon>Aspergillaceae</taxon>
        <taxon>Aspergillus</taxon>
        <taxon>Aspergillus subgen. Circumdati</taxon>
    </lineage>
</organism>
<accession>A0A5N5WMV7</accession>
<protein>
    <recommendedName>
        <fullName evidence="3">AMP-dependent synthetase/ligase domain-containing protein</fullName>
    </recommendedName>
</protein>
<name>A0A5N5WMV7_9EURO</name>
<dbReference type="AlphaFoldDB" id="A0A5N5WMV7"/>
<gene>
    <name evidence="1" type="ORF">BDV29DRAFT_184417</name>
</gene>
<dbReference type="Gene3D" id="3.40.50.12780">
    <property type="entry name" value="N-terminal domain of ligase-like"/>
    <property type="match status" value="1"/>
</dbReference>
<evidence type="ECO:0000313" key="2">
    <source>
        <dbReference type="Proteomes" id="UP000326565"/>
    </source>
</evidence>
<dbReference type="OrthoDB" id="10047078at2759"/>
<sequence length="463" mass="51089">MMSVNTFPLSDVLAVAKIHPFYNPTAEYPPDPEAIQSAVQSAQQVSTAVDLTGLPLIGKKDLYKVIARLTDDTNPKNEYRRSSYVSITGGGSGGLPLMFMTDTQENRKQRAVFGDFLRTCGVVESHDWVLTTHVSGYFYRSLDLLSEILENAGATVLSAGNFMTPAEVVRALAHYHVNVLTGDGSQVVQVVHHISTLSAEERSQIRLTKVLYTSEPLTVSQRSHITAVLGPVKICSVWGSAEAGPCAISNPDLTGDDCPPGTTDFVIDTRNVIIEILPTSASEGDSPSAAKPVPDGEEGIIVQTSLQRRRNPLVRYITGDVGSLQPLPEAARAIVPEAELKHLRVLRLRGRDRRFSFKWYGAYFDFENIVGLMQTEKSGILQWQVVLGSLESSPQTKLEIRLLREVDSDHIMPKDDLVKLLETFFFVMPESEHLFQITFLNSLAGFEKSSTGNKVMKFVDRVH</sequence>
<evidence type="ECO:0000313" key="1">
    <source>
        <dbReference type="EMBL" id="KAB8068510.1"/>
    </source>
</evidence>
<dbReference type="EMBL" id="ML732388">
    <property type="protein sequence ID" value="KAB8068510.1"/>
    <property type="molecule type" value="Genomic_DNA"/>
</dbReference>
<proteinExistence type="predicted"/>
<dbReference type="Proteomes" id="UP000326565">
    <property type="component" value="Unassembled WGS sequence"/>
</dbReference>
<dbReference type="InterPro" id="IPR042099">
    <property type="entry name" value="ANL_N_sf"/>
</dbReference>
<keyword evidence="2" id="KW-1185">Reference proteome</keyword>
<reference evidence="1 2" key="1">
    <citation type="submission" date="2019-04" db="EMBL/GenBank/DDBJ databases">
        <title>Friends and foes A comparative genomics study of 23 Aspergillus species from section Flavi.</title>
        <authorList>
            <consortium name="DOE Joint Genome Institute"/>
            <person name="Kjaerbolling I."/>
            <person name="Vesth T."/>
            <person name="Frisvad J.C."/>
            <person name="Nybo J.L."/>
            <person name="Theobald S."/>
            <person name="Kildgaard S."/>
            <person name="Isbrandt T."/>
            <person name="Kuo A."/>
            <person name="Sato A."/>
            <person name="Lyhne E.K."/>
            <person name="Kogle M.E."/>
            <person name="Wiebenga A."/>
            <person name="Kun R.S."/>
            <person name="Lubbers R.J."/>
            <person name="Makela M.R."/>
            <person name="Barry K."/>
            <person name="Chovatia M."/>
            <person name="Clum A."/>
            <person name="Daum C."/>
            <person name="Haridas S."/>
            <person name="He G."/>
            <person name="LaButti K."/>
            <person name="Lipzen A."/>
            <person name="Mondo S."/>
            <person name="Riley R."/>
            <person name="Salamov A."/>
            <person name="Simmons B.A."/>
            <person name="Magnuson J.K."/>
            <person name="Henrissat B."/>
            <person name="Mortensen U.H."/>
            <person name="Larsen T.O."/>
            <person name="Devries R.P."/>
            <person name="Grigoriev I.V."/>
            <person name="Machida M."/>
            <person name="Baker S.E."/>
            <person name="Andersen M.R."/>
        </authorList>
    </citation>
    <scope>NUCLEOTIDE SEQUENCE [LARGE SCALE GENOMIC DNA]</scope>
    <source>
        <strain evidence="1 2">CBS 151.66</strain>
    </source>
</reference>
<evidence type="ECO:0008006" key="3">
    <source>
        <dbReference type="Google" id="ProtNLM"/>
    </source>
</evidence>
<dbReference type="PANTHER" id="PTHR43845">
    <property type="entry name" value="BLR5969 PROTEIN"/>
    <property type="match status" value="1"/>
</dbReference>